<dbReference type="EMBL" id="CP054840">
    <property type="protein sequence ID" value="QKV52197.1"/>
    <property type="molecule type" value="Genomic_DNA"/>
</dbReference>
<keyword evidence="1 4" id="KW-0378">Hydrolase</keyword>
<dbReference type="Gene3D" id="3.40.630.10">
    <property type="entry name" value="Zn peptidases"/>
    <property type="match status" value="1"/>
</dbReference>
<sequence length="399" mass="42895">MTDTLARPAAYTRIDQLLPYEQELVAIRRHLHQHPELAFAEHGTSDFIAGKLQEWGYEVTRGIGGTGLVGTLRVGEGVRRLGIRADMDALPIQEATGAEHASCVPGRMHACGHDGHMTMLLGAARYLARHRRIKGTLHLIFQPAEERGFDSGGKAMVEDGLFERFPCDAVYAMHNHPGVPQGRFMLRSGAFMAAGDRVFVQIIGVGGHAARPHLAVDPLVAAAAIVTALQTVVARNADPSEPAVVTVGRLRAGDALNVIPDHAEIGISVRSFSPAMRALLKQRICALIEGVAQGHGCRAEIDYVEGYPVVVNDAEAVQLAAEVATDLVGADAVDHDFPPLMGSEDFAYMLQRCPGALVRIGNGPAEGGRGLHNPKYDFNDANLPYGAAFWSQLAERFLN</sequence>
<evidence type="ECO:0000313" key="4">
    <source>
        <dbReference type="EMBL" id="QKV52197.1"/>
    </source>
</evidence>
<name>A0A6N1WYU7_9BURK</name>
<dbReference type="GO" id="GO:0050118">
    <property type="term" value="F:N-acetyldiaminopimelate deacetylase activity"/>
    <property type="evidence" value="ECO:0007669"/>
    <property type="project" value="UniProtKB-ARBA"/>
</dbReference>
<keyword evidence="5" id="KW-1185">Reference proteome</keyword>
<evidence type="ECO:0000256" key="1">
    <source>
        <dbReference type="ARBA" id="ARBA00022801"/>
    </source>
</evidence>
<dbReference type="KEGG" id="aant:HUK68_04375"/>
<dbReference type="SUPFAM" id="SSF53187">
    <property type="entry name" value="Zn-dependent exopeptidases"/>
    <property type="match status" value="1"/>
</dbReference>
<gene>
    <name evidence="4" type="ORF">HUK68_04375</name>
</gene>
<reference evidence="4 5" key="1">
    <citation type="submission" date="2020-06" db="EMBL/GenBank/DDBJ databases">
        <title>Acidovorax antarctica sp. nov., isolated from Corinth ice sheet soil, Antarctic Fields Peninsula.</title>
        <authorList>
            <person name="Xu Q."/>
            <person name="Peng F."/>
        </authorList>
    </citation>
    <scope>NUCLEOTIDE SEQUENCE [LARGE SCALE GENOMIC DNA]</scope>
    <source>
        <strain evidence="4 5">16-35-5</strain>
    </source>
</reference>
<protein>
    <submittedName>
        <fullName evidence="4">Amidohydrolase</fullName>
    </submittedName>
</protein>
<dbReference type="AlphaFoldDB" id="A0A6N1WYU7"/>
<dbReference type="Pfam" id="PF07687">
    <property type="entry name" value="M20_dimer"/>
    <property type="match status" value="1"/>
</dbReference>
<evidence type="ECO:0000256" key="2">
    <source>
        <dbReference type="PIRSR" id="PIRSR005962-1"/>
    </source>
</evidence>
<dbReference type="Proteomes" id="UP000509579">
    <property type="component" value="Chromosome"/>
</dbReference>
<keyword evidence="2" id="KW-0479">Metal-binding</keyword>
<feature type="binding site" evidence="2">
    <location>
        <position position="372"/>
    </location>
    <ligand>
        <name>Mn(2+)</name>
        <dbReference type="ChEBI" id="CHEBI:29035"/>
        <label>2</label>
    </ligand>
</feature>
<feature type="binding site" evidence="2">
    <location>
        <position position="146"/>
    </location>
    <ligand>
        <name>Mn(2+)</name>
        <dbReference type="ChEBI" id="CHEBI:29035"/>
        <label>2</label>
    </ligand>
</feature>
<feature type="domain" description="Peptidase M20 dimerisation" evidence="3">
    <location>
        <begin position="200"/>
        <end position="275"/>
    </location>
</feature>
<dbReference type="FunFam" id="3.30.70.360:FF:000001">
    <property type="entry name" value="N-acetyldiaminopimelate deacetylase"/>
    <property type="match status" value="1"/>
</dbReference>
<accession>A0A6N1WYU7</accession>
<feature type="binding site" evidence="2">
    <location>
        <position position="174"/>
    </location>
    <ligand>
        <name>Mn(2+)</name>
        <dbReference type="ChEBI" id="CHEBI:29035"/>
        <label>2</label>
    </ligand>
</feature>
<dbReference type="GO" id="GO:0046872">
    <property type="term" value="F:metal ion binding"/>
    <property type="evidence" value="ECO:0007669"/>
    <property type="project" value="UniProtKB-KW"/>
</dbReference>
<dbReference type="InterPro" id="IPR011650">
    <property type="entry name" value="Peptidase_M20_dimer"/>
</dbReference>
<feature type="binding site" evidence="2">
    <location>
        <position position="113"/>
    </location>
    <ligand>
        <name>Mn(2+)</name>
        <dbReference type="ChEBI" id="CHEBI:29035"/>
        <label>2</label>
    </ligand>
</feature>
<dbReference type="InterPro" id="IPR036264">
    <property type="entry name" value="Bact_exopeptidase_dim_dom"/>
</dbReference>
<dbReference type="NCBIfam" id="TIGR01891">
    <property type="entry name" value="amidohydrolases"/>
    <property type="match status" value="1"/>
</dbReference>
<evidence type="ECO:0000313" key="5">
    <source>
        <dbReference type="Proteomes" id="UP000509579"/>
    </source>
</evidence>
<dbReference type="CDD" id="cd05666">
    <property type="entry name" value="M20_Acy1-like"/>
    <property type="match status" value="1"/>
</dbReference>
<dbReference type="InterPro" id="IPR002933">
    <property type="entry name" value="Peptidase_M20"/>
</dbReference>
<dbReference type="GO" id="GO:0019877">
    <property type="term" value="P:diaminopimelate biosynthetic process"/>
    <property type="evidence" value="ECO:0007669"/>
    <property type="project" value="UniProtKB-ARBA"/>
</dbReference>
<dbReference type="PANTHER" id="PTHR11014">
    <property type="entry name" value="PEPTIDASE M20 FAMILY MEMBER"/>
    <property type="match status" value="1"/>
</dbReference>
<keyword evidence="2" id="KW-0464">Manganese</keyword>
<dbReference type="Pfam" id="PF01546">
    <property type="entry name" value="Peptidase_M20"/>
    <property type="match status" value="1"/>
</dbReference>
<dbReference type="SUPFAM" id="SSF55031">
    <property type="entry name" value="Bacterial exopeptidase dimerisation domain"/>
    <property type="match status" value="1"/>
</dbReference>
<dbReference type="InterPro" id="IPR017439">
    <property type="entry name" value="Amidohydrolase"/>
</dbReference>
<feature type="binding site" evidence="2">
    <location>
        <position position="111"/>
    </location>
    <ligand>
        <name>Mn(2+)</name>
        <dbReference type="ChEBI" id="CHEBI:29035"/>
        <label>2</label>
    </ligand>
</feature>
<dbReference type="Gene3D" id="3.30.70.360">
    <property type="match status" value="1"/>
</dbReference>
<dbReference type="RefSeq" id="WP_175503098.1">
    <property type="nucleotide sequence ID" value="NZ_CP054840.1"/>
</dbReference>
<organism evidence="4 5">
    <name type="scientific">Comamonas antarctica</name>
    <dbReference type="NCBI Taxonomy" id="2743470"/>
    <lineage>
        <taxon>Bacteria</taxon>
        <taxon>Pseudomonadati</taxon>
        <taxon>Pseudomonadota</taxon>
        <taxon>Betaproteobacteria</taxon>
        <taxon>Burkholderiales</taxon>
        <taxon>Comamonadaceae</taxon>
        <taxon>Comamonas</taxon>
    </lineage>
</organism>
<proteinExistence type="predicted"/>
<dbReference type="PANTHER" id="PTHR11014:SF63">
    <property type="entry name" value="METALLOPEPTIDASE, PUTATIVE (AFU_ORTHOLOGUE AFUA_6G09600)-RELATED"/>
    <property type="match status" value="1"/>
</dbReference>
<evidence type="ECO:0000259" key="3">
    <source>
        <dbReference type="Pfam" id="PF07687"/>
    </source>
</evidence>
<dbReference type="PIRSF" id="PIRSF005962">
    <property type="entry name" value="Pept_M20D_amidohydro"/>
    <property type="match status" value="1"/>
</dbReference>
<comment type="cofactor">
    <cofactor evidence="2">
        <name>Mn(2+)</name>
        <dbReference type="ChEBI" id="CHEBI:29035"/>
    </cofactor>
    <text evidence="2">The Mn(2+) ion enhances activity.</text>
</comment>